<protein>
    <submittedName>
        <fullName evidence="1">Uncharacterized protein</fullName>
    </submittedName>
</protein>
<evidence type="ECO:0000313" key="2">
    <source>
        <dbReference type="Proteomes" id="UP000439903"/>
    </source>
</evidence>
<comment type="caution">
    <text evidence="1">The sequence shown here is derived from an EMBL/GenBank/DDBJ whole genome shotgun (WGS) entry which is preliminary data.</text>
</comment>
<dbReference type="EMBL" id="WTPW01001719">
    <property type="protein sequence ID" value="KAF0419045.1"/>
    <property type="molecule type" value="Genomic_DNA"/>
</dbReference>
<evidence type="ECO:0000313" key="1">
    <source>
        <dbReference type="EMBL" id="KAF0419045.1"/>
    </source>
</evidence>
<sequence length="137" mass="15542">MMRKIQLIKLVMRPTWHSIVHMVYKCVKKSLPTLPAAPSNQSIILLVAEIKTDLHSLPQPTVINIKFLSENSYLVQQHSVDSHEWTQVIDDSNRGPKQDQNMLENPGSVTIVEAQSETNSNTNRTTLANDCFFDIDL</sequence>
<dbReference type="Proteomes" id="UP000439903">
    <property type="component" value="Unassembled WGS sequence"/>
</dbReference>
<gene>
    <name evidence="1" type="ORF">F8M41_007209</name>
</gene>
<name>A0A8H4A5H5_GIGMA</name>
<reference evidence="1 2" key="1">
    <citation type="journal article" date="2019" name="Environ. Microbiol.">
        <title>At the nexus of three kingdoms: the genome of the mycorrhizal fungus Gigaspora margarita provides insights into plant, endobacterial and fungal interactions.</title>
        <authorList>
            <person name="Venice F."/>
            <person name="Ghignone S."/>
            <person name="Salvioli di Fossalunga A."/>
            <person name="Amselem J."/>
            <person name="Novero M."/>
            <person name="Xianan X."/>
            <person name="Sedzielewska Toro K."/>
            <person name="Morin E."/>
            <person name="Lipzen A."/>
            <person name="Grigoriev I.V."/>
            <person name="Henrissat B."/>
            <person name="Martin F.M."/>
            <person name="Bonfante P."/>
        </authorList>
    </citation>
    <scope>NUCLEOTIDE SEQUENCE [LARGE SCALE GENOMIC DNA]</scope>
    <source>
        <strain evidence="1 2">BEG34</strain>
    </source>
</reference>
<keyword evidence="2" id="KW-1185">Reference proteome</keyword>
<proteinExistence type="predicted"/>
<organism evidence="1 2">
    <name type="scientific">Gigaspora margarita</name>
    <dbReference type="NCBI Taxonomy" id="4874"/>
    <lineage>
        <taxon>Eukaryota</taxon>
        <taxon>Fungi</taxon>
        <taxon>Fungi incertae sedis</taxon>
        <taxon>Mucoromycota</taxon>
        <taxon>Glomeromycotina</taxon>
        <taxon>Glomeromycetes</taxon>
        <taxon>Diversisporales</taxon>
        <taxon>Gigasporaceae</taxon>
        <taxon>Gigaspora</taxon>
    </lineage>
</organism>
<accession>A0A8H4A5H5</accession>
<dbReference type="AlphaFoldDB" id="A0A8H4A5H5"/>